<dbReference type="AlphaFoldDB" id="A6UUQ7"/>
<organism evidence="2 3">
    <name type="scientific">Methanococcus aeolicus (strain ATCC BAA-1280 / DSM 17508 / OCM 812 / Nankai-3)</name>
    <dbReference type="NCBI Taxonomy" id="419665"/>
    <lineage>
        <taxon>Archaea</taxon>
        <taxon>Methanobacteriati</taxon>
        <taxon>Methanobacteriota</taxon>
        <taxon>Methanomada group</taxon>
        <taxon>Methanococci</taxon>
        <taxon>Methanococcales</taxon>
        <taxon>Methanococcaceae</taxon>
        <taxon>Methanococcus</taxon>
    </lineage>
</organism>
<dbReference type="KEGG" id="mae:Maeo_0645"/>
<evidence type="ECO:0000313" key="2">
    <source>
        <dbReference type="EMBL" id="ABR56229.1"/>
    </source>
</evidence>
<accession>A6UUQ7</accession>
<dbReference type="HOGENOM" id="CLU_135436_0_0_2"/>
<dbReference type="EMBL" id="CP000743">
    <property type="protein sequence ID" value="ABR56229.1"/>
    <property type="molecule type" value="Genomic_DNA"/>
</dbReference>
<dbReference type="GeneID" id="5326234"/>
<evidence type="ECO:0000256" key="1">
    <source>
        <dbReference type="SAM" id="Phobius"/>
    </source>
</evidence>
<evidence type="ECO:0000313" key="3">
    <source>
        <dbReference type="Proteomes" id="UP000001106"/>
    </source>
</evidence>
<dbReference type="RefSeq" id="WP_011973361.1">
    <property type="nucleotide sequence ID" value="NC_009635.1"/>
</dbReference>
<proteinExistence type="predicted"/>
<name>A6UUQ7_META3</name>
<keyword evidence="1" id="KW-0812">Transmembrane</keyword>
<protein>
    <submittedName>
        <fullName evidence="2">Uncharacterized protein</fullName>
    </submittedName>
</protein>
<dbReference type="eggNOG" id="arCOG05067">
    <property type="taxonomic scope" value="Archaea"/>
</dbReference>
<gene>
    <name evidence="2" type="ordered locus">Maeo_0645</name>
</gene>
<feature type="transmembrane region" description="Helical" evidence="1">
    <location>
        <begin position="139"/>
        <end position="158"/>
    </location>
</feature>
<dbReference type="OrthoDB" id="65659at2157"/>
<sequence length="171" mass="19324">MKLINILIILLVLIIIVPINAYYTSEISINSNIPEKNISFTINKISNYDNYNISFTHFGNIKNYTVVKIFINNKEIYTISKSNNNTGSGSYKKSISIDITNYLNNGDNTLKMVGNNMGAPNYTPYYKLKNIHITEPVKTPIPTIALIFSSILITIIILNKNYKISSTYIKG</sequence>
<keyword evidence="1" id="KW-0472">Membrane</keyword>
<reference evidence="2" key="1">
    <citation type="submission" date="2007-06" db="EMBL/GenBank/DDBJ databases">
        <title>Complete sequence of Methanococcus aeolicus Nankai-3.</title>
        <authorList>
            <consortium name="US DOE Joint Genome Institute"/>
            <person name="Copeland A."/>
            <person name="Lucas S."/>
            <person name="Lapidus A."/>
            <person name="Barry K."/>
            <person name="Glavina del Rio T."/>
            <person name="Dalin E."/>
            <person name="Tice H."/>
            <person name="Pitluck S."/>
            <person name="Chain P."/>
            <person name="Malfatti S."/>
            <person name="Shin M."/>
            <person name="Vergez L."/>
            <person name="Schmutz J."/>
            <person name="Larimer F."/>
            <person name="Land M."/>
            <person name="Hauser L."/>
            <person name="Kyrpides N."/>
            <person name="Lykidis A."/>
            <person name="Sieprawska-Lupa M."/>
            <person name="Whitman W.B."/>
            <person name="Richardson P."/>
        </authorList>
    </citation>
    <scope>NUCLEOTIDE SEQUENCE [LARGE SCALE GENOMIC DNA]</scope>
    <source>
        <strain evidence="2">Nankai-3</strain>
    </source>
</reference>
<keyword evidence="3" id="KW-1185">Reference proteome</keyword>
<dbReference type="Proteomes" id="UP000001106">
    <property type="component" value="Chromosome"/>
</dbReference>
<dbReference type="STRING" id="419665.Maeo_0645"/>
<keyword evidence="1" id="KW-1133">Transmembrane helix</keyword>